<evidence type="ECO:0000256" key="1">
    <source>
        <dbReference type="SAM" id="MobiDB-lite"/>
    </source>
</evidence>
<dbReference type="AlphaFoldDB" id="A0A4C1X7H8"/>
<organism evidence="2 3">
    <name type="scientific">Eumeta variegata</name>
    <name type="common">Bagworm moth</name>
    <name type="synonym">Eumeta japonica</name>
    <dbReference type="NCBI Taxonomy" id="151549"/>
    <lineage>
        <taxon>Eukaryota</taxon>
        <taxon>Metazoa</taxon>
        <taxon>Ecdysozoa</taxon>
        <taxon>Arthropoda</taxon>
        <taxon>Hexapoda</taxon>
        <taxon>Insecta</taxon>
        <taxon>Pterygota</taxon>
        <taxon>Neoptera</taxon>
        <taxon>Endopterygota</taxon>
        <taxon>Lepidoptera</taxon>
        <taxon>Glossata</taxon>
        <taxon>Ditrysia</taxon>
        <taxon>Tineoidea</taxon>
        <taxon>Psychidae</taxon>
        <taxon>Oiketicinae</taxon>
        <taxon>Eumeta</taxon>
    </lineage>
</organism>
<proteinExistence type="predicted"/>
<dbReference type="EMBL" id="BGZK01000769">
    <property type="protein sequence ID" value="GBP59731.1"/>
    <property type="molecule type" value="Genomic_DNA"/>
</dbReference>
<sequence length="120" mass="13801">MSERKGEGKREESRRRKEKREEEKRDKDTERHGIGLIRVPISFMWYGPPKNSFRATSTYVGCTLTCGLHAQISIPSHECARSGRCHADIIRESSFATDGVDIEFEYTVTRHAICKHSCKK</sequence>
<dbReference type="Proteomes" id="UP000299102">
    <property type="component" value="Unassembled WGS sequence"/>
</dbReference>
<name>A0A4C1X7H8_EUMVA</name>
<reference evidence="2 3" key="1">
    <citation type="journal article" date="2019" name="Commun. Biol.">
        <title>The bagworm genome reveals a unique fibroin gene that provides high tensile strength.</title>
        <authorList>
            <person name="Kono N."/>
            <person name="Nakamura H."/>
            <person name="Ohtoshi R."/>
            <person name="Tomita M."/>
            <person name="Numata K."/>
            <person name="Arakawa K."/>
        </authorList>
    </citation>
    <scope>NUCLEOTIDE SEQUENCE [LARGE SCALE GENOMIC DNA]</scope>
</reference>
<comment type="caution">
    <text evidence="2">The sequence shown here is derived from an EMBL/GenBank/DDBJ whole genome shotgun (WGS) entry which is preliminary data.</text>
</comment>
<keyword evidence="3" id="KW-1185">Reference proteome</keyword>
<gene>
    <name evidence="2" type="ORF">EVAR_36516_1</name>
</gene>
<feature type="region of interest" description="Disordered" evidence="1">
    <location>
        <begin position="1"/>
        <end position="31"/>
    </location>
</feature>
<accession>A0A4C1X7H8</accession>
<evidence type="ECO:0000313" key="2">
    <source>
        <dbReference type="EMBL" id="GBP59731.1"/>
    </source>
</evidence>
<evidence type="ECO:0000313" key="3">
    <source>
        <dbReference type="Proteomes" id="UP000299102"/>
    </source>
</evidence>
<protein>
    <submittedName>
        <fullName evidence="2">Uncharacterized protein</fullName>
    </submittedName>
</protein>